<dbReference type="Pfam" id="PF01979">
    <property type="entry name" value="Amidohydro_1"/>
    <property type="match status" value="1"/>
</dbReference>
<evidence type="ECO:0000259" key="1">
    <source>
        <dbReference type="Pfam" id="PF01979"/>
    </source>
</evidence>
<gene>
    <name evidence="2" type="ORF">DL239_14035</name>
</gene>
<dbReference type="InterPro" id="IPR006680">
    <property type="entry name" value="Amidohydro-rel"/>
</dbReference>
<dbReference type="SUPFAM" id="SSF51338">
    <property type="entry name" value="Composite domain of metallo-dependent hydrolases"/>
    <property type="match status" value="1"/>
</dbReference>
<protein>
    <submittedName>
        <fullName evidence="2">Amidohydrolase/deacetylase family metallohydrolase</fullName>
    </submittedName>
</protein>
<organism evidence="2 3">
    <name type="scientific">Parasedimentitalea denitrificans</name>
    <dbReference type="NCBI Taxonomy" id="2211118"/>
    <lineage>
        <taxon>Bacteria</taxon>
        <taxon>Pseudomonadati</taxon>
        <taxon>Pseudomonadota</taxon>
        <taxon>Alphaproteobacteria</taxon>
        <taxon>Rhodobacterales</taxon>
        <taxon>Paracoccaceae</taxon>
        <taxon>Parasedimentitalea</taxon>
    </lineage>
</organism>
<accession>A0ABX0WB67</accession>
<evidence type="ECO:0000313" key="3">
    <source>
        <dbReference type="Proteomes" id="UP001429564"/>
    </source>
</evidence>
<name>A0ABX0WB67_9RHOB</name>
<dbReference type="EMBL" id="QHLQ01000014">
    <property type="protein sequence ID" value="NIZ62098.1"/>
    <property type="molecule type" value="Genomic_DNA"/>
</dbReference>
<dbReference type="Gene3D" id="2.30.40.10">
    <property type="entry name" value="Urease, subunit C, domain 1"/>
    <property type="match status" value="1"/>
</dbReference>
<sequence length="345" mass="36475">MPEGATVIDATGSLVTPALTDIHTHIYWGATALGVRPEIAATRSGTGTFVDAGSAGAANILGFREFIHKPSPFNTLAYLNISFPGIYGFSPKVMVGEAENPALLDVETCVEAAEEFADIIVGIKVRAGRLAAGENGANALERGLQAAEKAKLPLMCHIDLDPPHIEDILVDLRPGDILTHCCRPEPNAPVKEGQIREIAWMAKERGVLFDIGHGMGGFSFETCRNMLREGFVPDLISSDIHCMSIDGPAFDALTTLNKLLALGVNFDKALAATTTTPAKIIGCPELGRIQIGSTANIAVFNRNGGAHSLTDATGETIEFDKALRCSHLIARGVVHTGQTSPADLA</sequence>
<dbReference type="Proteomes" id="UP001429564">
    <property type="component" value="Unassembled WGS sequence"/>
</dbReference>
<dbReference type="InterPro" id="IPR011059">
    <property type="entry name" value="Metal-dep_hydrolase_composite"/>
</dbReference>
<comment type="caution">
    <text evidence="2">The sequence shown here is derived from an EMBL/GenBank/DDBJ whole genome shotgun (WGS) entry which is preliminary data.</text>
</comment>
<reference evidence="2 3" key="1">
    <citation type="submission" date="2018-05" db="EMBL/GenBank/DDBJ databases">
        <authorList>
            <person name="Zhang Y.-J."/>
        </authorList>
    </citation>
    <scope>NUCLEOTIDE SEQUENCE [LARGE SCALE GENOMIC DNA]</scope>
    <source>
        <strain evidence="2 3">CY04</strain>
    </source>
</reference>
<dbReference type="PANTHER" id="PTHR42717">
    <property type="entry name" value="DIHYDROOROTASE-RELATED"/>
    <property type="match status" value="1"/>
</dbReference>
<feature type="domain" description="Amidohydrolase-related" evidence="1">
    <location>
        <begin position="14"/>
        <end position="301"/>
    </location>
</feature>
<dbReference type="Gene3D" id="3.20.20.140">
    <property type="entry name" value="Metal-dependent hydrolases"/>
    <property type="match status" value="1"/>
</dbReference>
<dbReference type="InterPro" id="IPR020043">
    <property type="entry name" value="Deacetylase_Atu3266-like"/>
</dbReference>
<dbReference type="InterPro" id="IPR032466">
    <property type="entry name" value="Metal_Hydrolase"/>
</dbReference>
<proteinExistence type="predicted"/>
<keyword evidence="3" id="KW-1185">Reference proteome</keyword>
<dbReference type="PANTHER" id="PTHR42717:SF1">
    <property type="entry name" value="IMIDAZOLONEPROPIONASE AND RELATED AMIDOHYDROLASES"/>
    <property type="match status" value="1"/>
</dbReference>
<evidence type="ECO:0000313" key="2">
    <source>
        <dbReference type="EMBL" id="NIZ62098.1"/>
    </source>
</evidence>
<dbReference type="SUPFAM" id="SSF51556">
    <property type="entry name" value="Metallo-dependent hydrolases"/>
    <property type="match status" value="1"/>
</dbReference>